<dbReference type="EMBL" id="JAUHJQ010000001">
    <property type="protein sequence ID" value="MDN4171483.1"/>
    <property type="molecule type" value="Genomic_DNA"/>
</dbReference>
<feature type="signal peptide" evidence="2">
    <location>
        <begin position="1"/>
        <end position="22"/>
    </location>
</feature>
<dbReference type="PROSITE" id="PS51257">
    <property type="entry name" value="PROKAR_LIPOPROTEIN"/>
    <property type="match status" value="1"/>
</dbReference>
<accession>A0ABT8F9X2</accession>
<keyword evidence="2" id="KW-0732">Signal</keyword>
<sequence length="160" mass="16495">MRRHLGTLALSTVLALVAGLTAACGEAEGDPRDTTVAGTPSPTQETVDPLDADGVESVEVKLVRGADVGGTVTEEAVPVTEEADLDAFLEQFDPAFAERLRSRVGQLVLGESQGVLAQVVTVGCASPTSATLRNNDIQVEVPKATEECRAPVTTVALAVA</sequence>
<evidence type="ECO:0000256" key="2">
    <source>
        <dbReference type="SAM" id="SignalP"/>
    </source>
</evidence>
<feature type="compositionally biased region" description="Polar residues" evidence="1">
    <location>
        <begin position="36"/>
        <end position="46"/>
    </location>
</feature>
<name>A0ABT8F9X2_9ACTN</name>
<gene>
    <name evidence="3" type="ORF">QWY28_00855</name>
</gene>
<comment type="caution">
    <text evidence="3">The sequence shown here is derived from an EMBL/GenBank/DDBJ whole genome shotgun (WGS) entry which is preliminary data.</text>
</comment>
<evidence type="ECO:0000256" key="1">
    <source>
        <dbReference type="SAM" id="MobiDB-lite"/>
    </source>
</evidence>
<evidence type="ECO:0008006" key="5">
    <source>
        <dbReference type="Google" id="ProtNLM"/>
    </source>
</evidence>
<evidence type="ECO:0000313" key="3">
    <source>
        <dbReference type="EMBL" id="MDN4171483.1"/>
    </source>
</evidence>
<dbReference type="Proteomes" id="UP001168620">
    <property type="component" value="Unassembled WGS sequence"/>
</dbReference>
<organism evidence="3 4">
    <name type="scientific">Nocardioides oceani</name>
    <dbReference type="NCBI Taxonomy" id="3058369"/>
    <lineage>
        <taxon>Bacteria</taxon>
        <taxon>Bacillati</taxon>
        <taxon>Actinomycetota</taxon>
        <taxon>Actinomycetes</taxon>
        <taxon>Propionibacteriales</taxon>
        <taxon>Nocardioidaceae</taxon>
        <taxon>Nocardioides</taxon>
    </lineage>
</organism>
<feature type="region of interest" description="Disordered" evidence="1">
    <location>
        <begin position="26"/>
        <end position="48"/>
    </location>
</feature>
<reference evidence="3" key="1">
    <citation type="submission" date="2023-06" db="EMBL/GenBank/DDBJ databases">
        <title>Draft genome sequence of Nocardioides sp. SOB77.</title>
        <authorList>
            <person name="Zhang G."/>
        </authorList>
    </citation>
    <scope>NUCLEOTIDE SEQUENCE</scope>
    <source>
        <strain evidence="3">SOB77</strain>
    </source>
</reference>
<dbReference type="RefSeq" id="WP_300950410.1">
    <property type="nucleotide sequence ID" value="NZ_JAUHJQ010000001.1"/>
</dbReference>
<feature type="chain" id="PRO_5045959115" description="Lipoprotein" evidence="2">
    <location>
        <begin position="23"/>
        <end position="160"/>
    </location>
</feature>
<protein>
    <recommendedName>
        <fullName evidence="5">Lipoprotein</fullName>
    </recommendedName>
</protein>
<proteinExistence type="predicted"/>
<keyword evidence="4" id="KW-1185">Reference proteome</keyword>
<evidence type="ECO:0000313" key="4">
    <source>
        <dbReference type="Proteomes" id="UP001168620"/>
    </source>
</evidence>